<dbReference type="Proteomes" id="UP001149954">
    <property type="component" value="Unassembled WGS sequence"/>
</dbReference>
<gene>
    <name evidence="2" type="ORF">N7463_005119</name>
</gene>
<comment type="caution">
    <text evidence="2">The sequence shown here is derived from an EMBL/GenBank/DDBJ whole genome shotgun (WGS) entry which is preliminary data.</text>
</comment>
<evidence type="ECO:0000313" key="2">
    <source>
        <dbReference type="EMBL" id="KAJ5502245.1"/>
    </source>
</evidence>
<reference evidence="2" key="1">
    <citation type="submission" date="2022-12" db="EMBL/GenBank/DDBJ databases">
        <authorList>
            <person name="Petersen C."/>
        </authorList>
    </citation>
    <scope>NUCLEOTIDE SEQUENCE</scope>
    <source>
        <strain evidence="2">IBT 29495</strain>
    </source>
</reference>
<dbReference type="EMBL" id="JAPWDS010000003">
    <property type="protein sequence ID" value="KAJ5502245.1"/>
    <property type="molecule type" value="Genomic_DNA"/>
</dbReference>
<accession>A0A9W9XTF8</accession>
<proteinExistence type="predicted"/>
<dbReference type="OrthoDB" id="2985014at2759"/>
<feature type="region of interest" description="Disordered" evidence="1">
    <location>
        <begin position="1"/>
        <end position="26"/>
    </location>
</feature>
<sequence>MSSEIAEKGQIGSISPVKTPIPEKGNVHYVNRNGDDTPESFDEELIPGYDATLMRARATLSSAEEKKLLRHIDWHLIPLLAVIYMVKSVDFSNVSYARIMDKGTPRNILTELKMTSDQYNLS</sequence>
<evidence type="ECO:0000313" key="3">
    <source>
        <dbReference type="Proteomes" id="UP001149954"/>
    </source>
</evidence>
<protein>
    <submittedName>
        <fullName evidence="2">Uncharacterized protein</fullName>
    </submittedName>
</protein>
<keyword evidence="3" id="KW-1185">Reference proteome</keyword>
<name>A0A9W9XTF8_9EURO</name>
<dbReference type="AlphaFoldDB" id="A0A9W9XTF8"/>
<reference evidence="2" key="2">
    <citation type="journal article" date="2023" name="IMA Fungus">
        <title>Comparative genomic study of the Penicillium genus elucidates a diverse pangenome and 15 lateral gene transfer events.</title>
        <authorList>
            <person name="Petersen C."/>
            <person name="Sorensen T."/>
            <person name="Nielsen M.R."/>
            <person name="Sondergaard T.E."/>
            <person name="Sorensen J.L."/>
            <person name="Fitzpatrick D.A."/>
            <person name="Frisvad J.C."/>
            <person name="Nielsen K.L."/>
        </authorList>
    </citation>
    <scope>NUCLEOTIDE SEQUENCE</scope>
    <source>
        <strain evidence="2">IBT 29495</strain>
    </source>
</reference>
<evidence type="ECO:0000256" key="1">
    <source>
        <dbReference type="SAM" id="MobiDB-lite"/>
    </source>
</evidence>
<organism evidence="2 3">
    <name type="scientific">Penicillium fimorum</name>
    <dbReference type="NCBI Taxonomy" id="1882269"/>
    <lineage>
        <taxon>Eukaryota</taxon>
        <taxon>Fungi</taxon>
        <taxon>Dikarya</taxon>
        <taxon>Ascomycota</taxon>
        <taxon>Pezizomycotina</taxon>
        <taxon>Eurotiomycetes</taxon>
        <taxon>Eurotiomycetidae</taxon>
        <taxon>Eurotiales</taxon>
        <taxon>Aspergillaceae</taxon>
        <taxon>Penicillium</taxon>
    </lineage>
</organism>